<dbReference type="EMBL" id="JAHQCR010000054">
    <property type="protein sequence ID" value="MBU9722615.1"/>
    <property type="molecule type" value="Genomic_DNA"/>
</dbReference>
<gene>
    <name evidence="2" type="ORF">KS407_14355</name>
</gene>
<dbReference type="Proteomes" id="UP000790580">
    <property type="component" value="Unassembled WGS sequence"/>
</dbReference>
<evidence type="ECO:0000313" key="2">
    <source>
        <dbReference type="EMBL" id="MBU9722615.1"/>
    </source>
</evidence>
<comment type="caution">
    <text evidence="2">The sequence shown here is derived from an EMBL/GenBank/DDBJ whole genome shotgun (WGS) entry which is preliminary data.</text>
</comment>
<keyword evidence="3" id="KW-1185">Reference proteome</keyword>
<evidence type="ECO:0000313" key="3">
    <source>
        <dbReference type="Proteomes" id="UP000790580"/>
    </source>
</evidence>
<accession>A0ABS6JVK6</accession>
<feature type="transmembrane region" description="Helical" evidence="1">
    <location>
        <begin position="6"/>
        <end position="26"/>
    </location>
</feature>
<protein>
    <recommendedName>
        <fullName evidence="4">Cbb3-type cytochrome oxidase assembly protein CcoS</fullName>
    </recommendedName>
</protein>
<reference evidence="2 3" key="1">
    <citation type="submission" date="2021-06" db="EMBL/GenBank/DDBJ databases">
        <title>Bacillus sp. RD4P76, an endophyte from a halophyte.</title>
        <authorList>
            <person name="Sun J.-Q."/>
        </authorList>
    </citation>
    <scope>NUCLEOTIDE SEQUENCE [LARGE SCALE GENOMIC DNA]</scope>
    <source>
        <strain evidence="2 3">JCM 17098</strain>
    </source>
</reference>
<dbReference type="RefSeq" id="WP_176371303.1">
    <property type="nucleotide sequence ID" value="NZ_JAHQCR010000054.1"/>
</dbReference>
<evidence type="ECO:0000256" key="1">
    <source>
        <dbReference type="SAM" id="Phobius"/>
    </source>
</evidence>
<keyword evidence="1" id="KW-1133">Transmembrane helix</keyword>
<proteinExistence type="predicted"/>
<organism evidence="2 3">
    <name type="scientific">Evansella alkalicola</name>
    <dbReference type="NCBI Taxonomy" id="745819"/>
    <lineage>
        <taxon>Bacteria</taxon>
        <taxon>Bacillati</taxon>
        <taxon>Bacillota</taxon>
        <taxon>Bacilli</taxon>
        <taxon>Bacillales</taxon>
        <taxon>Bacillaceae</taxon>
        <taxon>Evansella</taxon>
    </lineage>
</organism>
<sequence>MINDFMIMILPILVIFLSLGVFFIWVSKSKEPYASTNDSKEHTHND</sequence>
<name>A0ABS6JVK6_9BACI</name>
<keyword evidence="1" id="KW-0812">Transmembrane</keyword>
<evidence type="ECO:0008006" key="4">
    <source>
        <dbReference type="Google" id="ProtNLM"/>
    </source>
</evidence>
<dbReference type="InterPro" id="IPR054381">
    <property type="entry name" value="CydS"/>
</dbReference>
<keyword evidence="1" id="KW-0472">Membrane</keyword>
<dbReference type="Pfam" id="PF22282">
    <property type="entry name" value="CydS"/>
    <property type="match status" value="1"/>
</dbReference>